<dbReference type="AlphaFoldDB" id="T1CMX2"/>
<evidence type="ECO:0000313" key="1">
    <source>
        <dbReference type="EMBL" id="GAD05127.1"/>
    </source>
</evidence>
<dbReference type="Proteomes" id="UP000018031">
    <property type="component" value="Unassembled WGS sequence"/>
</dbReference>
<proteinExistence type="predicted"/>
<reference evidence="1 2" key="2">
    <citation type="journal article" date="2013" name="Genome Announc.">
        <title>Draft Genome Sequences of Porphyromonas crevioricanis JCM 15906T and Porphyromonas cansulci JCM 13913T Isolated from a Canine Oral Cavity.</title>
        <authorList>
            <person name="Sakamoto M."/>
            <person name="Tanaka N."/>
            <person name="Shiwa Y."/>
            <person name="Yoshikawa H."/>
            <person name="Ohkuma M."/>
        </authorList>
    </citation>
    <scope>NUCLEOTIDE SEQUENCE [LARGE SCALE GENOMIC DNA]</scope>
    <source>
        <strain evidence="1 2">JCM 15906</strain>
    </source>
</reference>
<organism evidence="1 2">
    <name type="scientific">Porphyromonas crevioricanis JCM 15906</name>
    <dbReference type="NCBI Taxonomy" id="1305617"/>
    <lineage>
        <taxon>Bacteria</taxon>
        <taxon>Pseudomonadati</taxon>
        <taxon>Bacteroidota</taxon>
        <taxon>Bacteroidia</taxon>
        <taxon>Bacteroidales</taxon>
        <taxon>Porphyromonadaceae</taxon>
        <taxon>Porphyromonas</taxon>
    </lineage>
</organism>
<reference evidence="2" key="1">
    <citation type="journal article" date="2013" name="Genome">
        <title>Draft Genome Sequences of Porphyromonas crevioricanis JCM 15906T and Porphyromonas cansulci JCM 13913T Isolated from a Canine Oral Cavity.</title>
        <authorList>
            <person name="Sakamoto M."/>
            <person name="Tanaka N."/>
            <person name="Shiwa Y."/>
            <person name="Yoshikawa H."/>
            <person name="Ohkuma M."/>
        </authorList>
    </citation>
    <scope>NUCLEOTIDE SEQUENCE [LARGE SCALE GENOMIC DNA]</scope>
    <source>
        <strain evidence="2">JCM 15906</strain>
    </source>
</reference>
<sequence>MLKFFDLSLFLAISTAFRKEKRKAVFLSLSLLFLCWERIDYLCASSELPSGYSLLISGL</sequence>
<gene>
    <name evidence="1" type="ORF">PORCRE_825</name>
</gene>
<evidence type="ECO:0000313" key="2">
    <source>
        <dbReference type="Proteomes" id="UP000018031"/>
    </source>
</evidence>
<accession>T1CMX2</accession>
<protein>
    <submittedName>
        <fullName evidence="1">Uncharacterized protein</fullName>
    </submittedName>
</protein>
<comment type="caution">
    <text evidence="1">The sequence shown here is derived from an EMBL/GenBank/DDBJ whole genome shotgun (WGS) entry which is preliminary data.</text>
</comment>
<dbReference type="EMBL" id="BAOU01000020">
    <property type="protein sequence ID" value="GAD05127.1"/>
    <property type="molecule type" value="Genomic_DNA"/>
</dbReference>
<name>T1CMX2_9PORP</name>